<evidence type="ECO:0000313" key="2">
    <source>
        <dbReference type="EMBL" id="BAE87705.1"/>
    </source>
</evidence>
<protein>
    <submittedName>
        <fullName evidence="2">Macaca fascicularis brain cDNA clone: QmoA-11887, similar to human squamous cell carcinoma antigen recognised by T cells(SART1), mRNA, RefSeq: NM_005146.3</fullName>
    </submittedName>
</protein>
<dbReference type="GO" id="GO:0000398">
    <property type="term" value="P:mRNA splicing, via spliceosome"/>
    <property type="evidence" value="ECO:0007669"/>
    <property type="project" value="InterPro"/>
</dbReference>
<feature type="compositionally biased region" description="Basic residues" evidence="1">
    <location>
        <begin position="32"/>
        <end position="42"/>
    </location>
</feature>
<dbReference type="InterPro" id="IPR045347">
    <property type="entry name" value="HIND"/>
</dbReference>
<name>I7G8L8_MACFA</name>
<dbReference type="EMBL" id="AB170642">
    <property type="protein sequence ID" value="BAE87705.1"/>
    <property type="molecule type" value="mRNA"/>
</dbReference>
<feature type="region of interest" description="Disordered" evidence="1">
    <location>
        <begin position="1"/>
        <end position="193"/>
    </location>
</feature>
<dbReference type="Pfam" id="PF19252">
    <property type="entry name" value="HIND"/>
    <property type="match status" value="1"/>
</dbReference>
<reference evidence="2" key="1">
    <citation type="journal article" date="2007" name="PLoS Biol.">
        <title>Rate of evolution in brain-expressed genes in humans and other primates.</title>
        <authorList>
            <person name="Wang H.-Y."/>
            <person name="Chien H.-C."/>
            <person name="Osada N."/>
            <person name="Hashimoto K."/>
            <person name="Sugano S."/>
            <person name="Gojobori T."/>
            <person name="Chou C.-K."/>
            <person name="Tsai S.-F."/>
            <person name="Wu C.-I."/>
            <person name="Shen C.-K.J."/>
        </authorList>
    </citation>
    <scope>NUCLEOTIDE SEQUENCE</scope>
</reference>
<proteinExistence type="evidence at transcript level"/>
<evidence type="ECO:0000256" key="1">
    <source>
        <dbReference type="SAM" id="MobiDB-lite"/>
    </source>
</evidence>
<feature type="compositionally biased region" description="Basic and acidic residues" evidence="1">
    <location>
        <begin position="183"/>
        <end position="193"/>
    </location>
</feature>
<accession>I7G8L8</accession>
<feature type="compositionally biased region" description="Basic and acidic residues" evidence="1">
    <location>
        <begin position="58"/>
        <end position="101"/>
    </location>
</feature>
<dbReference type="AlphaFoldDB" id="I7G8L8"/>
<dbReference type="GO" id="GO:0046540">
    <property type="term" value="C:U4/U6 x U5 tri-snRNP complex"/>
    <property type="evidence" value="ECO:0007669"/>
    <property type="project" value="InterPro"/>
</dbReference>
<organism evidence="2">
    <name type="scientific">Macaca fascicularis</name>
    <name type="common">Crab-eating macaque</name>
    <name type="synonym">Cynomolgus monkey</name>
    <dbReference type="NCBI Taxonomy" id="9541"/>
    <lineage>
        <taxon>Eukaryota</taxon>
        <taxon>Metazoa</taxon>
        <taxon>Chordata</taxon>
        <taxon>Craniata</taxon>
        <taxon>Vertebrata</taxon>
        <taxon>Euteleostomi</taxon>
        <taxon>Mammalia</taxon>
        <taxon>Eutheria</taxon>
        <taxon>Euarchontoglires</taxon>
        <taxon>Primates</taxon>
        <taxon>Haplorrhini</taxon>
        <taxon>Catarrhini</taxon>
        <taxon>Cercopithecidae</taxon>
        <taxon>Cercopithecinae</taxon>
        <taxon>Macaca</taxon>
    </lineage>
</organism>
<feature type="compositionally biased region" description="Low complexity" evidence="1">
    <location>
        <begin position="104"/>
        <end position="119"/>
    </location>
</feature>
<sequence>MGSSKKHRGEKEATGTTAAAGTGGATEQPPRHREHKKHKHRSGGSGGSGGERRKRSRERGGERGSGRRGAEAEARSSTHGRERSQAEPSERRVKREKRDDGYEAAASSKTSSGDASSLSIEETNKLRAKLGLKPFGGQCHQEGGGHQGGARDSRCHQSYGLATARGAAGEAGGCQGEAPAEPKAGEDKDPRRG</sequence>